<evidence type="ECO:0000313" key="7">
    <source>
        <dbReference type="EnsemblPlants" id="PGSC0003DMT400085771"/>
    </source>
</evidence>
<dbReference type="InParanoid" id="M1DA84"/>
<dbReference type="EnsemblPlants" id="PGSC0003DMT400085771">
    <property type="protein sequence ID" value="PGSC0003DMT400085771"/>
    <property type="gene ID" value="PGSC0003DMG400035342"/>
</dbReference>
<keyword evidence="4" id="KW-0804">Transcription</keyword>
<protein>
    <submittedName>
        <fullName evidence="7">B3 domain-containing protein Os01g0905400</fullName>
    </submittedName>
</protein>
<evidence type="ECO:0000256" key="1">
    <source>
        <dbReference type="ARBA" id="ARBA00004123"/>
    </source>
</evidence>
<reference evidence="7" key="2">
    <citation type="submission" date="2015-06" db="UniProtKB">
        <authorList>
            <consortium name="EnsemblPlants"/>
        </authorList>
    </citation>
    <scope>IDENTIFICATION</scope>
    <source>
        <strain evidence="7">DM1-3 516 R44</strain>
    </source>
</reference>
<evidence type="ECO:0000256" key="2">
    <source>
        <dbReference type="ARBA" id="ARBA00023015"/>
    </source>
</evidence>
<keyword evidence="8" id="KW-1185">Reference proteome</keyword>
<dbReference type="InterPro" id="IPR050655">
    <property type="entry name" value="Plant_B3_domain"/>
</dbReference>
<dbReference type="STRING" id="4113.M1DA84"/>
<name>M1DA84_SOLTU</name>
<keyword evidence="2" id="KW-0805">Transcription regulation</keyword>
<dbReference type="GO" id="GO:0003677">
    <property type="term" value="F:DNA binding"/>
    <property type="evidence" value="ECO:0007669"/>
    <property type="project" value="UniProtKB-KW"/>
</dbReference>
<comment type="subcellular location">
    <subcellularLocation>
        <location evidence="1">Nucleus</location>
    </subcellularLocation>
</comment>
<dbReference type="SUPFAM" id="SSF101936">
    <property type="entry name" value="DNA-binding pseudobarrel domain"/>
    <property type="match status" value="1"/>
</dbReference>
<reference evidence="8" key="1">
    <citation type="journal article" date="2011" name="Nature">
        <title>Genome sequence and analysis of the tuber crop potato.</title>
        <authorList>
            <consortium name="The Potato Genome Sequencing Consortium"/>
        </authorList>
    </citation>
    <scope>NUCLEOTIDE SEQUENCE [LARGE SCALE GENOMIC DNA]</scope>
    <source>
        <strain evidence="8">cv. DM1-3 516 R44</strain>
    </source>
</reference>
<dbReference type="InterPro" id="IPR015300">
    <property type="entry name" value="DNA-bd_pseudobarrel_sf"/>
</dbReference>
<evidence type="ECO:0000256" key="3">
    <source>
        <dbReference type="ARBA" id="ARBA00023125"/>
    </source>
</evidence>
<dbReference type="AlphaFoldDB" id="M1DA84"/>
<dbReference type="eggNOG" id="ENOG502RXIH">
    <property type="taxonomic scope" value="Eukaryota"/>
</dbReference>
<evidence type="ECO:0000256" key="4">
    <source>
        <dbReference type="ARBA" id="ARBA00023163"/>
    </source>
</evidence>
<feature type="domain" description="TF-B3" evidence="6">
    <location>
        <begin position="32"/>
        <end position="109"/>
    </location>
</feature>
<dbReference type="PANTHER" id="PTHR31920:SF112">
    <property type="entry name" value="TF-B3 DOMAIN-CONTAINING PROTEIN"/>
    <property type="match status" value="1"/>
</dbReference>
<dbReference type="HOGENOM" id="CLU_1985535_0_0_1"/>
<keyword evidence="5" id="KW-0539">Nucleus</keyword>
<dbReference type="Proteomes" id="UP000011115">
    <property type="component" value="Unassembled WGS sequence"/>
</dbReference>
<dbReference type="GO" id="GO:0005634">
    <property type="term" value="C:nucleus"/>
    <property type="evidence" value="ECO:0007669"/>
    <property type="project" value="UniProtKB-SubCell"/>
</dbReference>
<dbReference type="PaxDb" id="4113-PGSC0003DMT400085771"/>
<dbReference type="SMR" id="M1DA84"/>
<keyword evidence="3" id="KW-0238">DNA-binding</keyword>
<dbReference type="Pfam" id="PF02362">
    <property type="entry name" value="B3"/>
    <property type="match status" value="1"/>
</dbReference>
<organism evidence="7 8">
    <name type="scientific">Solanum tuberosum</name>
    <name type="common">Potato</name>
    <dbReference type="NCBI Taxonomy" id="4113"/>
    <lineage>
        <taxon>Eukaryota</taxon>
        <taxon>Viridiplantae</taxon>
        <taxon>Streptophyta</taxon>
        <taxon>Embryophyta</taxon>
        <taxon>Tracheophyta</taxon>
        <taxon>Spermatophyta</taxon>
        <taxon>Magnoliopsida</taxon>
        <taxon>eudicotyledons</taxon>
        <taxon>Gunneridae</taxon>
        <taxon>Pentapetalae</taxon>
        <taxon>asterids</taxon>
        <taxon>lamiids</taxon>
        <taxon>Solanales</taxon>
        <taxon>Solanaceae</taxon>
        <taxon>Solanoideae</taxon>
        <taxon>Solaneae</taxon>
        <taxon>Solanum</taxon>
    </lineage>
</organism>
<dbReference type="CDD" id="cd10017">
    <property type="entry name" value="B3_DNA"/>
    <property type="match status" value="1"/>
</dbReference>
<dbReference type="InterPro" id="IPR003340">
    <property type="entry name" value="B3_DNA-bd"/>
</dbReference>
<dbReference type="FunCoup" id="M1DA84">
    <property type="interactions" value="18"/>
</dbReference>
<evidence type="ECO:0000259" key="6">
    <source>
        <dbReference type="PROSITE" id="PS50863"/>
    </source>
</evidence>
<accession>M1DA84</accession>
<evidence type="ECO:0000313" key="8">
    <source>
        <dbReference type="Proteomes" id="UP000011115"/>
    </source>
</evidence>
<dbReference type="Gene3D" id="2.40.330.10">
    <property type="entry name" value="DNA-binding pseudobarrel domain"/>
    <property type="match status" value="1"/>
</dbReference>
<evidence type="ECO:0000256" key="5">
    <source>
        <dbReference type="ARBA" id="ARBA00023242"/>
    </source>
</evidence>
<dbReference type="Gramene" id="PGSC0003DMT400085771">
    <property type="protein sequence ID" value="PGSC0003DMT400085771"/>
    <property type="gene ID" value="PGSC0003DMG400035342"/>
</dbReference>
<dbReference type="SMART" id="SM01019">
    <property type="entry name" value="B3"/>
    <property type="match status" value="1"/>
</dbReference>
<dbReference type="PROSITE" id="PS50863">
    <property type="entry name" value="B3"/>
    <property type="match status" value="1"/>
</dbReference>
<sequence>MNEVDLCWNGSSKIQELERFCNRSISHPPHCFPPKFARSVSHLTDREIYLEDSCGRRWMATVCNYNGSLAIQQGWAKFSAEHDVKVGEFFVFHYVPNDQHFIVQIFRISGCEKINFDSYICKGKQN</sequence>
<proteinExistence type="predicted"/>
<dbReference type="PANTHER" id="PTHR31920">
    <property type="entry name" value="B3 DOMAIN-CONTAINING"/>
    <property type="match status" value="1"/>
</dbReference>